<feature type="compositionally biased region" description="Pro residues" evidence="1">
    <location>
        <begin position="56"/>
        <end position="71"/>
    </location>
</feature>
<reference evidence="2" key="1">
    <citation type="submission" date="2020-07" db="EMBL/GenBank/DDBJ databases">
        <authorList>
            <person name="Tarantini F.S."/>
            <person name="Hong K.W."/>
            <person name="Chan K.G."/>
        </authorList>
    </citation>
    <scope>NUCLEOTIDE SEQUENCE</scope>
    <source>
        <strain evidence="2">32-07</strain>
    </source>
</reference>
<organism evidence="2 3">
    <name type="scientific">Actinomadura graeca</name>
    <dbReference type="NCBI Taxonomy" id="2750812"/>
    <lineage>
        <taxon>Bacteria</taxon>
        <taxon>Bacillati</taxon>
        <taxon>Actinomycetota</taxon>
        <taxon>Actinomycetes</taxon>
        <taxon>Streptosporangiales</taxon>
        <taxon>Thermomonosporaceae</taxon>
        <taxon>Actinomadura</taxon>
    </lineage>
</organism>
<evidence type="ECO:0000313" key="2">
    <source>
        <dbReference type="EMBL" id="QXJ24946.1"/>
    </source>
</evidence>
<feature type="region of interest" description="Disordered" evidence="1">
    <location>
        <begin position="40"/>
        <end position="71"/>
    </location>
</feature>
<dbReference type="RefSeq" id="WP_420830810.1">
    <property type="nucleotide sequence ID" value="NZ_CP059572.1"/>
</dbReference>
<gene>
    <name evidence="2" type="ORF">AGRA3207_006365</name>
</gene>
<protein>
    <submittedName>
        <fullName evidence="2">SDR family oxidoreductase</fullName>
    </submittedName>
</protein>
<proteinExistence type="predicted"/>
<keyword evidence="3" id="KW-1185">Reference proteome</keyword>
<accession>A0ABX8R1I9</accession>
<dbReference type="SUPFAM" id="SSF51735">
    <property type="entry name" value="NAD(P)-binding Rossmann-fold domains"/>
    <property type="match status" value="1"/>
</dbReference>
<name>A0ABX8R1I9_9ACTN</name>
<sequence length="71" mass="7307">MALPLGRPGKNTEVPGLVAYLASDDSSCCTGGEVLVDGDMLTGAGHRAQPRSPRAVYPPTPRPPPAGRPAR</sequence>
<dbReference type="Gene3D" id="3.40.50.720">
    <property type="entry name" value="NAD(P)-binding Rossmann-like Domain"/>
    <property type="match status" value="1"/>
</dbReference>
<dbReference type="Proteomes" id="UP001049518">
    <property type="component" value="Chromosome"/>
</dbReference>
<evidence type="ECO:0000313" key="3">
    <source>
        <dbReference type="Proteomes" id="UP001049518"/>
    </source>
</evidence>
<dbReference type="InterPro" id="IPR036291">
    <property type="entry name" value="NAD(P)-bd_dom_sf"/>
</dbReference>
<evidence type="ECO:0000256" key="1">
    <source>
        <dbReference type="SAM" id="MobiDB-lite"/>
    </source>
</evidence>
<dbReference type="EMBL" id="CP059572">
    <property type="protein sequence ID" value="QXJ24946.1"/>
    <property type="molecule type" value="Genomic_DNA"/>
</dbReference>